<dbReference type="InterPro" id="IPR046357">
    <property type="entry name" value="PPIase_dom_sf"/>
</dbReference>
<keyword evidence="4 6" id="KW-0802">TPR repeat</keyword>
<dbReference type="GO" id="GO:0003755">
    <property type="term" value="F:peptidyl-prolyl cis-trans isomerase activity"/>
    <property type="evidence" value="ECO:0007669"/>
    <property type="project" value="UniProtKB-KW"/>
</dbReference>
<protein>
    <recommendedName>
        <fullName evidence="5">peptidylprolyl isomerase</fullName>
        <ecNumber evidence="5">5.2.1.8</ecNumber>
    </recommendedName>
</protein>
<dbReference type="EMBL" id="BGPR01004746">
    <property type="protein sequence ID" value="GBN02892.1"/>
    <property type="molecule type" value="Genomic_DNA"/>
</dbReference>
<dbReference type="InterPro" id="IPR019734">
    <property type="entry name" value="TPR_rpt"/>
</dbReference>
<dbReference type="SUPFAM" id="SSF48452">
    <property type="entry name" value="TPR-like"/>
    <property type="match status" value="1"/>
</dbReference>
<comment type="catalytic activity">
    <reaction evidence="5">
        <text>[protein]-peptidylproline (omega=180) = [protein]-peptidylproline (omega=0)</text>
        <dbReference type="Rhea" id="RHEA:16237"/>
        <dbReference type="Rhea" id="RHEA-COMP:10747"/>
        <dbReference type="Rhea" id="RHEA-COMP:10748"/>
        <dbReference type="ChEBI" id="CHEBI:83833"/>
        <dbReference type="ChEBI" id="CHEBI:83834"/>
        <dbReference type="EC" id="5.2.1.8"/>
    </reaction>
</comment>
<evidence type="ECO:0000313" key="9">
    <source>
        <dbReference type="Proteomes" id="UP000499080"/>
    </source>
</evidence>
<dbReference type="SMART" id="SM00028">
    <property type="entry name" value="TPR"/>
    <property type="match status" value="3"/>
</dbReference>
<dbReference type="Gene3D" id="1.25.40.10">
    <property type="entry name" value="Tetratricopeptide repeat domain"/>
    <property type="match status" value="1"/>
</dbReference>
<evidence type="ECO:0000256" key="4">
    <source>
        <dbReference type="ARBA" id="ARBA00022803"/>
    </source>
</evidence>
<evidence type="ECO:0000256" key="1">
    <source>
        <dbReference type="ARBA" id="ARBA00004496"/>
    </source>
</evidence>
<comment type="caution">
    <text evidence="8">The sequence shown here is derived from an EMBL/GenBank/DDBJ whole genome shotgun (WGS) entry which is preliminary data.</text>
</comment>
<organism evidence="8 9">
    <name type="scientific">Araneus ventricosus</name>
    <name type="common">Orbweaver spider</name>
    <name type="synonym">Epeira ventricosa</name>
    <dbReference type="NCBI Taxonomy" id="182803"/>
    <lineage>
        <taxon>Eukaryota</taxon>
        <taxon>Metazoa</taxon>
        <taxon>Ecdysozoa</taxon>
        <taxon>Arthropoda</taxon>
        <taxon>Chelicerata</taxon>
        <taxon>Arachnida</taxon>
        <taxon>Araneae</taxon>
        <taxon>Araneomorphae</taxon>
        <taxon>Entelegynae</taxon>
        <taxon>Araneoidea</taxon>
        <taxon>Araneidae</taxon>
        <taxon>Araneus</taxon>
    </lineage>
</organism>
<dbReference type="AlphaFoldDB" id="A0A4Y2KLF8"/>
<keyword evidence="8" id="KW-0675">Receptor</keyword>
<dbReference type="Pfam" id="PF23322">
    <property type="entry name" value="PPIase_AIP"/>
    <property type="match status" value="1"/>
</dbReference>
<keyword evidence="9" id="KW-1185">Reference proteome</keyword>
<dbReference type="InterPro" id="IPR056277">
    <property type="entry name" value="PPIase_AIP"/>
</dbReference>
<evidence type="ECO:0000256" key="5">
    <source>
        <dbReference type="PROSITE-ProRule" id="PRU00277"/>
    </source>
</evidence>
<dbReference type="Gene3D" id="3.10.50.40">
    <property type="match status" value="1"/>
</dbReference>
<evidence type="ECO:0000256" key="6">
    <source>
        <dbReference type="PROSITE-ProRule" id="PRU00339"/>
    </source>
</evidence>
<dbReference type="OrthoDB" id="5829758at2759"/>
<dbReference type="Proteomes" id="UP000499080">
    <property type="component" value="Unassembled WGS sequence"/>
</dbReference>
<dbReference type="PROSITE" id="PS50005">
    <property type="entry name" value="TPR"/>
    <property type="match status" value="1"/>
</dbReference>
<dbReference type="FunFam" id="1.25.40.10:FF:000052">
    <property type="entry name" value="Aryl-hydrocarbon-interacting protein-like 1"/>
    <property type="match status" value="1"/>
</dbReference>
<keyword evidence="3" id="KW-0677">Repeat</keyword>
<dbReference type="EC" id="5.2.1.8" evidence="5"/>
<feature type="repeat" description="TPR" evidence="6">
    <location>
        <begin position="261"/>
        <end position="294"/>
    </location>
</feature>
<sequence length="332" mass="38025">MECSNLMNSVKKTIVYAGRNELSDFQDGSKITFHFTTHVEDENGDVQECIDDSKKIDRPMEIILGKQFKMPIWEKCLETMNIGEVAKFSVPKSLVDAYPLVSKSYREFAGISKSTKSHCCGMMAFSEGLGHADLDTLVREPKDLQFTLELVKVEHPGEYKKEAWSMDPEEKLRTVPQLKECGNQLYKQQQYDEASKKYAEAIGMLEQLILREKPGDKEWTELENLKIPILCNYAQCKLLLKDYYPVIDATTTILEKDPKNVKALYRRGKAYCGTWDLDNAHKDFDKVAELDPSCKSLLKKDLENLAKLQKEKDDEIKSKLCGKMFGDKKSTE</sequence>
<evidence type="ECO:0000256" key="2">
    <source>
        <dbReference type="ARBA" id="ARBA00022490"/>
    </source>
</evidence>
<dbReference type="PROSITE" id="PS50059">
    <property type="entry name" value="FKBP_PPIASE"/>
    <property type="match status" value="1"/>
</dbReference>
<evidence type="ECO:0000259" key="7">
    <source>
        <dbReference type="PROSITE" id="PS50059"/>
    </source>
</evidence>
<name>A0A4Y2KLF8_ARAVE</name>
<evidence type="ECO:0000313" key="8">
    <source>
        <dbReference type="EMBL" id="GBN02892.1"/>
    </source>
</evidence>
<feature type="domain" description="PPIase FKBP-type" evidence="7">
    <location>
        <begin position="28"/>
        <end position="91"/>
    </location>
</feature>
<dbReference type="PANTHER" id="PTHR11242:SF0">
    <property type="entry name" value="TPR_REGION DOMAIN-CONTAINING PROTEIN"/>
    <property type="match status" value="1"/>
</dbReference>
<gene>
    <name evidence="8" type="primary">AIP</name>
    <name evidence="8" type="ORF">AVEN_113536_1</name>
</gene>
<dbReference type="InterPro" id="IPR011990">
    <property type="entry name" value="TPR-like_helical_dom_sf"/>
</dbReference>
<comment type="subcellular location">
    <subcellularLocation>
        <location evidence="1">Cytoplasm</location>
    </subcellularLocation>
</comment>
<dbReference type="PANTHER" id="PTHR11242">
    <property type="entry name" value="ARYL HYDROCARBON RECEPTOR INTERACTING PROTEIN RELATED"/>
    <property type="match status" value="1"/>
</dbReference>
<keyword evidence="5" id="KW-0697">Rotamase</keyword>
<dbReference type="SUPFAM" id="SSF54534">
    <property type="entry name" value="FKBP-like"/>
    <property type="match status" value="1"/>
</dbReference>
<reference evidence="8 9" key="1">
    <citation type="journal article" date="2019" name="Sci. Rep.">
        <title>Orb-weaving spider Araneus ventricosus genome elucidates the spidroin gene catalogue.</title>
        <authorList>
            <person name="Kono N."/>
            <person name="Nakamura H."/>
            <person name="Ohtoshi R."/>
            <person name="Moran D.A.P."/>
            <person name="Shinohara A."/>
            <person name="Yoshida Y."/>
            <person name="Fujiwara M."/>
            <person name="Mori M."/>
            <person name="Tomita M."/>
            <person name="Arakawa K."/>
        </authorList>
    </citation>
    <scope>NUCLEOTIDE SEQUENCE [LARGE SCALE GENOMIC DNA]</scope>
</reference>
<dbReference type="InterPro" id="IPR001179">
    <property type="entry name" value="PPIase_FKBP_dom"/>
</dbReference>
<accession>A0A4Y2KLF8</accession>
<evidence type="ECO:0000256" key="3">
    <source>
        <dbReference type="ARBA" id="ARBA00022737"/>
    </source>
</evidence>
<keyword evidence="5" id="KW-0413">Isomerase</keyword>
<keyword evidence="2" id="KW-0963">Cytoplasm</keyword>
<dbReference type="GO" id="GO:0005737">
    <property type="term" value="C:cytoplasm"/>
    <property type="evidence" value="ECO:0007669"/>
    <property type="project" value="UniProtKB-SubCell"/>
</dbReference>
<proteinExistence type="predicted"/>
<dbReference type="InterPro" id="IPR039663">
    <property type="entry name" value="AIP/AIPL1/TTC9"/>
</dbReference>